<comment type="caution">
    <text evidence="3">The sequence shown here is derived from an EMBL/GenBank/DDBJ whole genome shotgun (WGS) entry which is preliminary data.</text>
</comment>
<evidence type="ECO:0000313" key="4">
    <source>
        <dbReference type="Proteomes" id="UP000018296"/>
    </source>
</evidence>
<keyword evidence="4" id="KW-1185">Reference proteome</keyword>
<accession>V6IW15</accession>
<proteinExistence type="predicted"/>
<feature type="domain" description="SseB protein N-terminal" evidence="1">
    <location>
        <begin position="19"/>
        <end position="122"/>
    </location>
</feature>
<gene>
    <name evidence="3" type="ORF">P343_15960</name>
</gene>
<evidence type="ECO:0008006" key="5">
    <source>
        <dbReference type="Google" id="ProtNLM"/>
    </source>
</evidence>
<dbReference type="InterPro" id="IPR009839">
    <property type="entry name" value="SseB_N"/>
</dbReference>
<feature type="domain" description="SseB protein C-terminal" evidence="2">
    <location>
        <begin position="132"/>
        <end position="235"/>
    </location>
</feature>
<dbReference type="RefSeq" id="WP_023511405.1">
    <property type="nucleotide sequence ID" value="NZ_AWTC01000019.1"/>
</dbReference>
<evidence type="ECO:0000313" key="3">
    <source>
        <dbReference type="EMBL" id="EST10696.1"/>
    </source>
</evidence>
<name>V6IW15_9BACL</name>
<dbReference type="PATRIC" id="fig|1395513.3.peg.3247"/>
<dbReference type="Proteomes" id="UP000018296">
    <property type="component" value="Unassembled WGS sequence"/>
</dbReference>
<evidence type="ECO:0000259" key="1">
    <source>
        <dbReference type="Pfam" id="PF07179"/>
    </source>
</evidence>
<dbReference type="Pfam" id="PF14581">
    <property type="entry name" value="SseB_C"/>
    <property type="match status" value="1"/>
</dbReference>
<evidence type="ECO:0000259" key="2">
    <source>
        <dbReference type="Pfam" id="PF14581"/>
    </source>
</evidence>
<reference evidence="3 4" key="1">
    <citation type="journal article" date="2013" name="Genome Announc.">
        <title>Genome Sequence of Sporolactobacillus laevolacticus DSM442, an Efficient Polymer-Grade D-Lactate Producer from Agricultural Waste Cottonseed as a Nitrogen Source.</title>
        <authorList>
            <person name="Wang H."/>
            <person name="Wang L."/>
            <person name="Ju J."/>
            <person name="Yu B."/>
            <person name="Ma Y."/>
        </authorList>
    </citation>
    <scope>NUCLEOTIDE SEQUENCE [LARGE SCALE GENOMIC DNA]</scope>
    <source>
        <strain evidence="3 4">DSM 442</strain>
    </source>
</reference>
<protein>
    <recommendedName>
        <fullName evidence="5">Enhanced serine sensitivity protein SseB</fullName>
    </recommendedName>
</protein>
<dbReference type="AlphaFoldDB" id="V6IW15"/>
<dbReference type="Pfam" id="PF07179">
    <property type="entry name" value="SseB"/>
    <property type="match status" value="1"/>
</dbReference>
<dbReference type="STRING" id="1395513.P343_15960"/>
<dbReference type="eggNOG" id="ENOG5032R83">
    <property type="taxonomic scope" value="Bacteria"/>
</dbReference>
<dbReference type="EMBL" id="AWTC01000019">
    <property type="protein sequence ID" value="EST10696.1"/>
    <property type="molecule type" value="Genomic_DNA"/>
</dbReference>
<dbReference type="OrthoDB" id="1639333at2"/>
<organism evidence="3 4">
    <name type="scientific">Sporolactobacillus laevolacticus DSM 442</name>
    <dbReference type="NCBI Taxonomy" id="1395513"/>
    <lineage>
        <taxon>Bacteria</taxon>
        <taxon>Bacillati</taxon>
        <taxon>Bacillota</taxon>
        <taxon>Bacilli</taxon>
        <taxon>Bacillales</taxon>
        <taxon>Sporolactobacillaceae</taxon>
        <taxon>Sporolactobacillus</taxon>
    </lineage>
</organism>
<sequence length="236" mass="27156">MDINKNIKNPRLIDKIEKLQNYYSEENQSSFYKELEKATFLLPAKLIDNNKLNIIRIVDNAGNEYIPAFTDWENLIQSNDHSISQSVVFTLSDYVKILHSDPSIRGIVINAYTQNLVLKRENLGLSNKQKNIKRGESISIGIPKDYPFELVNNLKNFFSNVGYVKSAYLLQMIRNNLDKSILLVIETDNDYNNAFDEIGAFASKFLKEDEVLDLVSLNSDFGQEAIRDQNAFFQKK</sequence>
<dbReference type="InterPro" id="IPR027945">
    <property type="entry name" value="SseB_C"/>
</dbReference>